<dbReference type="Gene3D" id="3.30.70.100">
    <property type="match status" value="1"/>
</dbReference>
<dbReference type="PROSITE" id="PS51186">
    <property type="entry name" value="GNAT"/>
    <property type="match status" value="1"/>
</dbReference>
<gene>
    <name evidence="3" type="ORF">HNR15_002270</name>
</gene>
<feature type="domain" description="ABM" evidence="2">
    <location>
        <begin position="196"/>
        <end position="287"/>
    </location>
</feature>
<organism evidence="3 4">
    <name type="scientific">Allobranchiibius huperziae</name>
    <dbReference type="NCBI Taxonomy" id="1874116"/>
    <lineage>
        <taxon>Bacteria</taxon>
        <taxon>Bacillati</taxon>
        <taxon>Actinomycetota</taxon>
        <taxon>Actinomycetes</taxon>
        <taxon>Micrococcales</taxon>
        <taxon>Dermacoccaceae</taxon>
        <taxon>Allobranchiibius</taxon>
    </lineage>
</organism>
<keyword evidence="4" id="KW-1185">Reference proteome</keyword>
<dbReference type="AlphaFoldDB" id="A0A853DF56"/>
<comment type="caution">
    <text evidence="3">The sequence shown here is derived from an EMBL/GenBank/DDBJ whole genome shotgun (WGS) entry which is preliminary data.</text>
</comment>
<accession>A0A853DF56</accession>
<protein>
    <submittedName>
        <fullName evidence="3">RimJ/RimL family protein N-acetyltransferase/heme-degrading monooxygenase HmoA</fullName>
    </submittedName>
</protein>
<proteinExistence type="predicted"/>
<dbReference type="Pfam" id="PF13302">
    <property type="entry name" value="Acetyltransf_3"/>
    <property type="match status" value="1"/>
</dbReference>
<dbReference type="EMBL" id="JACCFW010000001">
    <property type="protein sequence ID" value="NYJ75307.1"/>
    <property type="molecule type" value="Genomic_DNA"/>
</dbReference>
<dbReference type="InterPro" id="IPR016181">
    <property type="entry name" value="Acyl_CoA_acyltransferase"/>
</dbReference>
<dbReference type="SUPFAM" id="SSF54909">
    <property type="entry name" value="Dimeric alpha+beta barrel"/>
    <property type="match status" value="1"/>
</dbReference>
<evidence type="ECO:0000313" key="3">
    <source>
        <dbReference type="EMBL" id="NYJ75307.1"/>
    </source>
</evidence>
<dbReference type="Gene3D" id="3.40.630.30">
    <property type="match status" value="1"/>
</dbReference>
<dbReference type="Pfam" id="PF03992">
    <property type="entry name" value="ABM"/>
    <property type="match status" value="1"/>
</dbReference>
<dbReference type="InterPro" id="IPR000182">
    <property type="entry name" value="GNAT_dom"/>
</dbReference>
<dbReference type="Proteomes" id="UP000571817">
    <property type="component" value="Unassembled WGS sequence"/>
</dbReference>
<dbReference type="GO" id="GO:0016747">
    <property type="term" value="F:acyltransferase activity, transferring groups other than amino-acyl groups"/>
    <property type="evidence" value="ECO:0007669"/>
    <property type="project" value="InterPro"/>
</dbReference>
<dbReference type="InterPro" id="IPR011008">
    <property type="entry name" value="Dimeric_a/b-barrel"/>
</dbReference>
<name>A0A853DF56_9MICO</name>
<dbReference type="PROSITE" id="PS51725">
    <property type="entry name" value="ABM"/>
    <property type="match status" value="1"/>
</dbReference>
<feature type="domain" description="N-acetyltransferase" evidence="1">
    <location>
        <begin position="38"/>
        <end position="189"/>
    </location>
</feature>
<reference evidence="3 4" key="1">
    <citation type="submission" date="2020-07" db="EMBL/GenBank/DDBJ databases">
        <title>Sequencing the genomes of 1000 actinobacteria strains.</title>
        <authorList>
            <person name="Klenk H.-P."/>
        </authorList>
    </citation>
    <scope>NUCLEOTIDE SEQUENCE [LARGE SCALE GENOMIC DNA]</scope>
    <source>
        <strain evidence="3 4">DSM 29531</strain>
    </source>
</reference>
<dbReference type="PANTHER" id="PTHR43610">
    <property type="entry name" value="BLL6696 PROTEIN"/>
    <property type="match status" value="1"/>
</dbReference>
<sequence>MATDTPLARKPVLTSERVVLRPFQERDLPVMAAAIGDPDVRRLTGSVTSTAEAEAGRTEPDDELRAWYLSRVEQPDRLDLAVVDVVTDRCVGEVVLNEWDPAARSCNFRILLAPEGQGRGLGTDATALIVEHGFAVGLERITLTVFTFNPRALRMYERVGFAIEGTRQRALEYDGVWHAEHLMAIHPDDPRPAAPVLEQVELHVREGQEAAYEAAFAQAAPIIRRQTGCRSVRLVRSVEHPSHYVLSVEWARVADHTVGFRESADYEQWRTLLHPFYEQVPPVDHYVDVHRG</sequence>
<keyword evidence="3" id="KW-0808">Transferase</keyword>
<evidence type="ECO:0000313" key="4">
    <source>
        <dbReference type="Proteomes" id="UP000571817"/>
    </source>
</evidence>
<evidence type="ECO:0000259" key="2">
    <source>
        <dbReference type="PROSITE" id="PS51725"/>
    </source>
</evidence>
<dbReference type="RefSeq" id="WP_179481861.1">
    <property type="nucleotide sequence ID" value="NZ_JACCFW010000001.1"/>
</dbReference>
<dbReference type="InterPro" id="IPR007138">
    <property type="entry name" value="ABM_dom"/>
</dbReference>
<keyword evidence="3" id="KW-0503">Monooxygenase</keyword>
<keyword evidence="3" id="KW-0560">Oxidoreductase</keyword>
<dbReference type="SUPFAM" id="SSF55729">
    <property type="entry name" value="Acyl-CoA N-acyltransferases (Nat)"/>
    <property type="match status" value="1"/>
</dbReference>
<dbReference type="GO" id="GO:0004497">
    <property type="term" value="F:monooxygenase activity"/>
    <property type="evidence" value="ECO:0007669"/>
    <property type="project" value="UniProtKB-KW"/>
</dbReference>
<evidence type="ECO:0000259" key="1">
    <source>
        <dbReference type="PROSITE" id="PS51186"/>
    </source>
</evidence>
<dbReference type="PANTHER" id="PTHR43610:SF1">
    <property type="entry name" value="N-ACETYLTRANSFERASE DOMAIN-CONTAINING PROTEIN"/>
    <property type="match status" value="1"/>
</dbReference>